<feature type="compositionally biased region" description="Low complexity" evidence="14">
    <location>
        <begin position="206"/>
        <end position="219"/>
    </location>
</feature>
<dbReference type="Proteomes" id="UP001147653">
    <property type="component" value="Unassembled WGS sequence"/>
</dbReference>
<proteinExistence type="inferred from homology"/>
<evidence type="ECO:0000256" key="10">
    <source>
        <dbReference type="ARBA" id="ARBA00022801"/>
    </source>
</evidence>
<dbReference type="GO" id="GO:0005737">
    <property type="term" value="C:cytoplasm"/>
    <property type="evidence" value="ECO:0007669"/>
    <property type="project" value="UniProtKB-SubCell"/>
</dbReference>
<evidence type="ECO:0000256" key="14">
    <source>
        <dbReference type="SAM" id="MobiDB-lite"/>
    </source>
</evidence>
<dbReference type="GO" id="GO:0006397">
    <property type="term" value="P:mRNA processing"/>
    <property type="evidence" value="ECO:0007669"/>
    <property type="project" value="UniProtKB-UniRule"/>
</dbReference>
<keyword evidence="13" id="KW-0699">rRNA-binding</keyword>
<reference evidence="17" key="1">
    <citation type="submission" date="2022-10" db="EMBL/GenBank/DDBJ databases">
        <title>The WGS of Solirubrobacter phytolaccae KCTC 29190.</title>
        <authorList>
            <person name="Jiang Z."/>
        </authorList>
    </citation>
    <scope>NUCLEOTIDE SEQUENCE</scope>
    <source>
        <strain evidence="17">KCTC 29190</strain>
    </source>
</reference>
<evidence type="ECO:0000259" key="15">
    <source>
        <dbReference type="PROSITE" id="PS50137"/>
    </source>
</evidence>
<dbReference type="SMART" id="SM00358">
    <property type="entry name" value="DSRM"/>
    <property type="match status" value="1"/>
</dbReference>
<dbReference type="GO" id="GO:0003725">
    <property type="term" value="F:double-stranded RNA binding"/>
    <property type="evidence" value="ECO:0007669"/>
    <property type="project" value="TreeGrafter"/>
</dbReference>
<evidence type="ECO:0000256" key="6">
    <source>
        <dbReference type="ARBA" id="ARBA00022694"/>
    </source>
</evidence>
<dbReference type="CDD" id="cd10845">
    <property type="entry name" value="DSRM_RNAse_III_family"/>
    <property type="match status" value="1"/>
</dbReference>
<evidence type="ECO:0000256" key="5">
    <source>
        <dbReference type="ARBA" id="ARBA00022664"/>
    </source>
</evidence>
<comment type="caution">
    <text evidence="13">Lacks conserved residue(s) required for the propagation of feature annotation.</text>
</comment>
<dbReference type="InterPro" id="IPR011907">
    <property type="entry name" value="RNase_III"/>
</dbReference>
<dbReference type="GO" id="GO:0008033">
    <property type="term" value="P:tRNA processing"/>
    <property type="evidence" value="ECO:0007669"/>
    <property type="project" value="UniProtKB-KW"/>
</dbReference>
<dbReference type="PANTHER" id="PTHR11207:SF0">
    <property type="entry name" value="RIBONUCLEASE 3"/>
    <property type="match status" value="1"/>
</dbReference>
<dbReference type="CDD" id="cd00593">
    <property type="entry name" value="RIBOc"/>
    <property type="match status" value="1"/>
</dbReference>
<evidence type="ECO:0000256" key="7">
    <source>
        <dbReference type="ARBA" id="ARBA00022722"/>
    </source>
</evidence>
<dbReference type="Gene3D" id="1.10.1520.10">
    <property type="entry name" value="Ribonuclease III domain"/>
    <property type="match status" value="1"/>
</dbReference>
<evidence type="ECO:0000256" key="4">
    <source>
        <dbReference type="ARBA" id="ARBA00022552"/>
    </source>
</evidence>
<dbReference type="GO" id="GO:0004525">
    <property type="term" value="F:ribonuclease III activity"/>
    <property type="evidence" value="ECO:0007669"/>
    <property type="project" value="UniProtKB-UniRule"/>
</dbReference>
<keyword evidence="10 13" id="KW-0378">Hydrolase</keyword>
<keyword evidence="12 13" id="KW-0694">RNA-binding</keyword>
<gene>
    <name evidence="13" type="primary">rnc</name>
    <name evidence="17" type="ORF">OJ997_31550</name>
</gene>
<comment type="subcellular location">
    <subcellularLocation>
        <location evidence="13">Cytoplasm</location>
    </subcellularLocation>
</comment>
<keyword evidence="5 13" id="KW-0507">mRNA processing</keyword>
<sequence>MLEALPPDLARQSVTHSSWTDKRADSYERLAFLGDSVLGLAVTTHLYPRLEPDAYGAGRLTKVRAQAVSGRSCRDVAERLGIPERLMNAAPPEFTGPATEQLARTERVLASVIEAVIGACYLEFGYEQVSEAVVEAFQPEIERALAHPADFKSALQEQLARRGTVVVYEVASEEGPPHERTFEVAAMVDGHELARGSGRSKKDAEQAAAESALESMGGA</sequence>
<keyword evidence="9 13" id="KW-0255">Endonuclease</keyword>
<dbReference type="GO" id="GO:0010468">
    <property type="term" value="P:regulation of gene expression"/>
    <property type="evidence" value="ECO:0007669"/>
    <property type="project" value="TreeGrafter"/>
</dbReference>
<evidence type="ECO:0000256" key="11">
    <source>
        <dbReference type="ARBA" id="ARBA00022842"/>
    </source>
</evidence>
<dbReference type="PROSITE" id="PS50142">
    <property type="entry name" value="RNASE_3_2"/>
    <property type="match status" value="1"/>
</dbReference>
<dbReference type="EMBL" id="JAPDDP010000090">
    <property type="protein sequence ID" value="MDA0184881.1"/>
    <property type="molecule type" value="Genomic_DNA"/>
</dbReference>
<feature type="active site" evidence="13">
    <location>
        <position position="114"/>
    </location>
</feature>
<dbReference type="SMART" id="SM00535">
    <property type="entry name" value="RIBOc"/>
    <property type="match status" value="1"/>
</dbReference>
<feature type="region of interest" description="Disordered" evidence="14">
    <location>
        <begin position="194"/>
        <end position="219"/>
    </location>
</feature>
<dbReference type="EC" id="3.1.26.3" evidence="13"/>
<keyword evidence="8 13" id="KW-0479">Metal-binding</keyword>
<keyword evidence="3 13" id="KW-0963">Cytoplasm</keyword>
<dbReference type="AlphaFoldDB" id="A0A9X3SCM6"/>
<evidence type="ECO:0000256" key="8">
    <source>
        <dbReference type="ARBA" id="ARBA00022723"/>
    </source>
</evidence>
<evidence type="ECO:0000256" key="12">
    <source>
        <dbReference type="ARBA" id="ARBA00022884"/>
    </source>
</evidence>
<comment type="cofactor">
    <cofactor evidence="13">
        <name>Mg(2+)</name>
        <dbReference type="ChEBI" id="CHEBI:18420"/>
    </cofactor>
</comment>
<keyword evidence="6 13" id="KW-0819">tRNA processing</keyword>
<keyword evidence="7 13" id="KW-0540">Nuclease</keyword>
<evidence type="ECO:0000256" key="3">
    <source>
        <dbReference type="ARBA" id="ARBA00022490"/>
    </source>
</evidence>
<keyword evidence="4 13" id="KW-0698">rRNA processing</keyword>
<name>A0A9X3SCM6_9ACTN</name>
<evidence type="ECO:0000313" key="18">
    <source>
        <dbReference type="Proteomes" id="UP001147653"/>
    </source>
</evidence>
<comment type="similarity">
    <text evidence="2">Belongs to the ribonuclease III family.</text>
</comment>
<dbReference type="Pfam" id="PF00035">
    <property type="entry name" value="dsrm"/>
    <property type="match status" value="1"/>
</dbReference>
<evidence type="ECO:0000256" key="13">
    <source>
        <dbReference type="HAMAP-Rule" id="MF_00104"/>
    </source>
</evidence>
<accession>A0A9X3SCM6</accession>
<evidence type="ECO:0000259" key="16">
    <source>
        <dbReference type="PROSITE" id="PS50142"/>
    </source>
</evidence>
<comment type="function">
    <text evidence="13">Digests double-stranded RNA. Involved in the processing of primary rRNA transcript to yield the immediate precursors to the large and small rRNAs (23S and 16S). Processes some mRNAs, and tRNAs when they are encoded in the rRNA operon. Processes pre-crRNA and tracrRNA of type II CRISPR loci if present in the organism.</text>
</comment>
<dbReference type="GO" id="GO:0019843">
    <property type="term" value="F:rRNA binding"/>
    <property type="evidence" value="ECO:0007669"/>
    <property type="project" value="UniProtKB-KW"/>
</dbReference>
<keyword evidence="11 13" id="KW-0460">Magnesium</keyword>
<protein>
    <recommendedName>
        <fullName evidence="13">Ribonuclease 3</fullName>
        <ecNumber evidence="13">3.1.26.3</ecNumber>
    </recommendedName>
    <alternativeName>
        <fullName evidence="13">Ribonuclease III</fullName>
        <shortName evidence="13">RNase III</shortName>
    </alternativeName>
</protein>
<feature type="compositionally biased region" description="Basic and acidic residues" evidence="14">
    <location>
        <begin position="194"/>
        <end position="205"/>
    </location>
</feature>
<dbReference type="PANTHER" id="PTHR11207">
    <property type="entry name" value="RIBONUCLEASE III"/>
    <property type="match status" value="1"/>
</dbReference>
<feature type="binding site" evidence="13">
    <location>
        <position position="114"/>
    </location>
    <ligand>
        <name>Mg(2+)</name>
        <dbReference type="ChEBI" id="CHEBI:18420"/>
    </ligand>
</feature>
<dbReference type="GO" id="GO:0046872">
    <property type="term" value="F:metal ion binding"/>
    <property type="evidence" value="ECO:0007669"/>
    <property type="project" value="UniProtKB-KW"/>
</dbReference>
<comment type="catalytic activity">
    <reaction evidence="1 13">
        <text>Endonucleolytic cleavage to 5'-phosphomonoester.</text>
        <dbReference type="EC" id="3.1.26.3"/>
    </reaction>
</comment>
<comment type="subunit">
    <text evidence="13">Homodimer.</text>
</comment>
<dbReference type="SUPFAM" id="SSF69065">
    <property type="entry name" value="RNase III domain-like"/>
    <property type="match status" value="1"/>
</dbReference>
<dbReference type="HAMAP" id="MF_00104">
    <property type="entry name" value="RNase_III"/>
    <property type="match status" value="1"/>
</dbReference>
<organism evidence="17 18">
    <name type="scientific">Solirubrobacter phytolaccae</name>
    <dbReference type="NCBI Taxonomy" id="1404360"/>
    <lineage>
        <taxon>Bacteria</taxon>
        <taxon>Bacillati</taxon>
        <taxon>Actinomycetota</taxon>
        <taxon>Thermoleophilia</taxon>
        <taxon>Solirubrobacterales</taxon>
        <taxon>Solirubrobacteraceae</taxon>
        <taxon>Solirubrobacter</taxon>
    </lineage>
</organism>
<dbReference type="InterPro" id="IPR000999">
    <property type="entry name" value="RNase_III_dom"/>
</dbReference>
<feature type="active site" evidence="13">
    <location>
        <position position="35"/>
    </location>
</feature>
<feature type="binding site" evidence="13">
    <location>
        <position position="111"/>
    </location>
    <ligand>
        <name>Mg(2+)</name>
        <dbReference type="ChEBI" id="CHEBI:18420"/>
    </ligand>
</feature>
<keyword evidence="18" id="KW-1185">Reference proteome</keyword>
<feature type="domain" description="RNase III" evidence="16">
    <location>
        <begin position="1"/>
        <end position="125"/>
    </location>
</feature>
<dbReference type="PROSITE" id="PS50137">
    <property type="entry name" value="DS_RBD"/>
    <property type="match status" value="1"/>
</dbReference>
<dbReference type="SUPFAM" id="SSF54768">
    <property type="entry name" value="dsRNA-binding domain-like"/>
    <property type="match status" value="1"/>
</dbReference>
<comment type="caution">
    <text evidence="17">The sequence shown here is derived from an EMBL/GenBank/DDBJ whole genome shotgun (WGS) entry which is preliminary data.</text>
</comment>
<feature type="domain" description="DRBM" evidence="15">
    <location>
        <begin position="150"/>
        <end position="218"/>
    </location>
</feature>
<evidence type="ECO:0000313" key="17">
    <source>
        <dbReference type="EMBL" id="MDA0184881.1"/>
    </source>
</evidence>
<evidence type="ECO:0000256" key="1">
    <source>
        <dbReference type="ARBA" id="ARBA00000109"/>
    </source>
</evidence>
<evidence type="ECO:0000256" key="2">
    <source>
        <dbReference type="ARBA" id="ARBA00010183"/>
    </source>
</evidence>
<dbReference type="InterPro" id="IPR036389">
    <property type="entry name" value="RNase_III_sf"/>
</dbReference>
<dbReference type="Gene3D" id="3.30.160.20">
    <property type="match status" value="1"/>
</dbReference>
<dbReference type="GO" id="GO:0006364">
    <property type="term" value="P:rRNA processing"/>
    <property type="evidence" value="ECO:0007669"/>
    <property type="project" value="UniProtKB-UniRule"/>
</dbReference>
<dbReference type="Pfam" id="PF14622">
    <property type="entry name" value="Ribonucleas_3_3"/>
    <property type="match status" value="1"/>
</dbReference>
<dbReference type="InterPro" id="IPR014720">
    <property type="entry name" value="dsRBD_dom"/>
</dbReference>
<dbReference type="RefSeq" id="WP_270029343.1">
    <property type="nucleotide sequence ID" value="NZ_JAPDDP010000090.1"/>
</dbReference>
<dbReference type="FunFam" id="3.30.160.20:FF:000003">
    <property type="entry name" value="Ribonuclease 3"/>
    <property type="match status" value="1"/>
</dbReference>
<evidence type="ECO:0000256" key="9">
    <source>
        <dbReference type="ARBA" id="ARBA00022759"/>
    </source>
</evidence>